<feature type="domain" description="Cytochrome C Planctomycete-type" evidence="1">
    <location>
        <begin position="34"/>
        <end position="77"/>
    </location>
</feature>
<dbReference type="InterPro" id="IPR011429">
    <property type="entry name" value="Cyt_c_Planctomycete-type"/>
</dbReference>
<proteinExistence type="predicted"/>
<reference evidence="2 3" key="1">
    <citation type="journal article" date="2022" name="Microorganisms">
        <title>Genome Sequence and Characterization of a Xanthorhodopsin-Containing, Aerobic Anoxygenic Phototrophic Rhodobacter Species, Isolated from Mesophilic Conditions at Yellowstone National Park.</title>
        <authorList>
            <person name="Kyndt J.A."/>
            <person name="Robertson S."/>
            <person name="Shoffstall I.B."/>
            <person name="Ramaley R.F."/>
            <person name="Meyer T.E."/>
        </authorList>
    </citation>
    <scope>NUCLEOTIDE SEQUENCE [LARGE SCALE GENOMIC DNA]</scope>
    <source>
        <strain evidence="2 3">M37P</strain>
    </source>
</reference>
<dbReference type="EMBL" id="JAANHS010000002">
    <property type="protein sequence ID" value="NHB75886.1"/>
    <property type="molecule type" value="Genomic_DNA"/>
</dbReference>
<accession>A0ABX0G506</accession>
<comment type="caution">
    <text evidence="2">The sequence shown here is derived from an EMBL/GenBank/DDBJ whole genome shotgun (WGS) entry which is preliminary data.</text>
</comment>
<dbReference type="Proteomes" id="UP001515660">
    <property type="component" value="Unassembled WGS sequence"/>
</dbReference>
<sequence>MRGAALAPAVLATPGAAQDFDRVGALFADRSVVCHSGEDAPLGLRLDTHAGVLAGSENGPVAMAGDPASPLLQRLRGEAEIRGVV</sequence>
<keyword evidence="3" id="KW-1185">Reference proteome</keyword>
<name>A0ABX0G506_9RHOB</name>
<evidence type="ECO:0000313" key="2">
    <source>
        <dbReference type="EMBL" id="NHB75886.1"/>
    </source>
</evidence>
<evidence type="ECO:0000259" key="1">
    <source>
        <dbReference type="Pfam" id="PF07635"/>
    </source>
</evidence>
<protein>
    <recommendedName>
        <fullName evidence="1">Cytochrome C Planctomycete-type domain-containing protein</fullName>
    </recommendedName>
</protein>
<gene>
    <name evidence="2" type="ORF">G8O29_03905</name>
</gene>
<dbReference type="Pfam" id="PF07635">
    <property type="entry name" value="PSCyt1"/>
    <property type="match status" value="1"/>
</dbReference>
<evidence type="ECO:0000313" key="3">
    <source>
        <dbReference type="Proteomes" id="UP001515660"/>
    </source>
</evidence>
<dbReference type="RefSeq" id="WP_166401907.1">
    <property type="nucleotide sequence ID" value="NZ_JAANHS010000002.1"/>
</dbReference>
<organism evidence="2 3">
    <name type="scientific">Rhodobacter calidifons</name>
    <dbReference type="NCBI Taxonomy" id="2715277"/>
    <lineage>
        <taxon>Bacteria</taxon>
        <taxon>Pseudomonadati</taxon>
        <taxon>Pseudomonadota</taxon>
        <taxon>Alphaproteobacteria</taxon>
        <taxon>Rhodobacterales</taxon>
        <taxon>Rhodobacter group</taxon>
        <taxon>Rhodobacter</taxon>
    </lineage>
</organism>